<reference evidence="1 2" key="1">
    <citation type="submission" date="2017-12" db="EMBL/GenBank/DDBJ databases">
        <title>Hemimetabolous genomes reveal molecular basis of termite eusociality.</title>
        <authorList>
            <person name="Harrison M.C."/>
            <person name="Jongepier E."/>
            <person name="Robertson H.M."/>
            <person name="Arning N."/>
            <person name="Bitard-Feildel T."/>
            <person name="Chao H."/>
            <person name="Childers C.P."/>
            <person name="Dinh H."/>
            <person name="Doddapaneni H."/>
            <person name="Dugan S."/>
            <person name="Gowin J."/>
            <person name="Greiner C."/>
            <person name="Han Y."/>
            <person name="Hu H."/>
            <person name="Hughes D.S.T."/>
            <person name="Huylmans A.-K."/>
            <person name="Kemena C."/>
            <person name="Kremer L.P.M."/>
            <person name="Lee S.L."/>
            <person name="Lopez-Ezquerra A."/>
            <person name="Mallet L."/>
            <person name="Monroy-Kuhn J.M."/>
            <person name="Moser A."/>
            <person name="Murali S.C."/>
            <person name="Muzny D.M."/>
            <person name="Otani S."/>
            <person name="Piulachs M.-D."/>
            <person name="Poelchau M."/>
            <person name="Qu J."/>
            <person name="Schaub F."/>
            <person name="Wada-Katsumata A."/>
            <person name="Worley K.C."/>
            <person name="Xie Q."/>
            <person name="Ylla G."/>
            <person name="Poulsen M."/>
            <person name="Gibbs R.A."/>
            <person name="Schal C."/>
            <person name="Richards S."/>
            <person name="Belles X."/>
            <person name="Korb J."/>
            <person name="Bornberg-Bauer E."/>
        </authorList>
    </citation>
    <scope>NUCLEOTIDE SEQUENCE [LARGE SCALE GENOMIC DNA]</scope>
    <source>
        <tissue evidence="1">Whole body</tissue>
    </source>
</reference>
<name>A0A2J7Q8D4_9NEOP</name>
<proteinExistence type="predicted"/>
<evidence type="ECO:0000313" key="2">
    <source>
        <dbReference type="Proteomes" id="UP000235965"/>
    </source>
</evidence>
<comment type="caution">
    <text evidence="1">The sequence shown here is derived from an EMBL/GenBank/DDBJ whole genome shotgun (WGS) entry which is preliminary data.</text>
</comment>
<dbReference type="Proteomes" id="UP000235965">
    <property type="component" value="Unassembled WGS sequence"/>
</dbReference>
<sequence>MIINPIKSKAVCFMRAQVMEPLNYSIGDTVISEASSCKYLGILCSNLGWADQVNYTVEKAWKVLHLTMSILKKGNNNTKCLAYASSVRPTLESKGKYSFVNRTIQIWNQLPADALWTLSCIPSNFRKRVFLLLAGWD</sequence>
<dbReference type="InParanoid" id="A0A2J7Q8D4"/>
<evidence type="ECO:0000313" key="1">
    <source>
        <dbReference type="EMBL" id="PNF24851.1"/>
    </source>
</evidence>
<keyword evidence="2" id="KW-1185">Reference proteome</keyword>
<protein>
    <submittedName>
        <fullName evidence="1">Uncharacterized protein</fullName>
    </submittedName>
</protein>
<dbReference type="AlphaFoldDB" id="A0A2J7Q8D4"/>
<dbReference type="EMBL" id="NEVH01016957">
    <property type="protein sequence ID" value="PNF24851.1"/>
    <property type="molecule type" value="Genomic_DNA"/>
</dbReference>
<organism evidence="1 2">
    <name type="scientific">Cryptotermes secundus</name>
    <dbReference type="NCBI Taxonomy" id="105785"/>
    <lineage>
        <taxon>Eukaryota</taxon>
        <taxon>Metazoa</taxon>
        <taxon>Ecdysozoa</taxon>
        <taxon>Arthropoda</taxon>
        <taxon>Hexapoda</taxon>
        <taxon>Insecta</taxon>
        <taxon>Pterygota</taxon>
        <taxon>Neoptera</taxon>
        <taxon>Polyneoptera</taxon>
        <taxon>Dictyoptera</taxon>
        <taxon>Blattodea</taxon>
        <taxon>Blattoidea</taxon>
        <taxon>Termitoidae</taxon>
        <taxon>Kalotermitidae</taxon>
        <taxon>Cryptotermitinae</taxon>
        <taxon>Cryptotermes</taxon>
    </lineage>
</organism>
<accession>A0A2J7Q8D4</accession>
<gene>
    <name evidence="1" type="ORF">B7P43_G12923</name>
</gene>